<proteinExistence type="predicted"/>
<reference evidence="2" key="1">
    <citation type="submission" date="2022-11" db="UniProtKB">
        <authorList>
            <consortium name="WormBaseParasite"/>
        </authorList>
    </citation>
    <scope>IDENTIFICATION</scope>
</reference>
<name>A0AC35EU54_9BILA</name>
<accession>A0AC35EU54</accession>
<dbReference type="Proteomes" id="UP000887580">
    <property type="component" value="Unplaced"/>
</dbReference>
<evidence type="ECO:0000313" key="2">
    <source>
        <dbReference type="WBParaSite" id="PS1159_v2.g1004.t1"/>
    </source>
</evidence>
<dbReference type="WBParaSite" id="PS1159_v2.g1004.t1">
    <property type="protein sequence ID" value="PS1159_v2.g1004.t1"/>
    <property type="gene ID" value="PS1159_v2.g1004"/>
</dbReference>
<organism evidence="1 2">
    <name type="scientific">Panagrolaimus sp. PS1159</name>
    <dbReference type="NCBI Taxonomy" id="55785"/>
    <lineage>
        <taxon>Eukaryota</taxon>
        <taxon>Metazoa</taxon>
        <taxon>Ecdysozoa</taxon>
        <taxon>Nematoda</taxon>
        <taxon>Chromadorea</taxon>
        <taxon>Rhabditida</taxon>
        <taxon>Tylenchina</taxon>
        <taxon>Panagrolaimomorpha</taxon>
        <taxon>Panagrolaimoidea</taxon>
        <taxon>Panagrolaimidae</taxon>
        <taxon>Panagrolaimus</taxon>
    </lineage>
</organism>
<sequence>MMNYNNLVVRVLRAQGLQLKNHKSLDIYVSLRTSGKGLQYKSKVDTNNITSTDGSAVWDESCEFSLSELENELQVGICHKGKLGTKESLGTLNFDLTLLPQFQPPKPFRLTKKGNDEKDRGVLYLGFEFSNKIGTSISNFSLNTIGGGVKEKRLDKLKRKMHLGKKKNKDAMSLASVSLSRKSSFSSVTSALAFSPSPNQMHRRDSFQQQQHDGNISGGKQFDNIYEHHEPHHQQQQLNISTSSHSNNSHHSNINDNVNDSFHNHKPHLSPQPSICSMRSEAPHSASPPKGLRSKMREKAEKWLHVKPDRKRSSDDFRQDSSSVANFPMNSSSNDRNSLGAGDAVAGVRHRNSFAAAGTPSIVSHSATFASIPLSRPTSIASSSGFASLGSQNVNSALNETTSPEYLLKVVEHLRKELHQKETKIRDLQEYLDKLLSRVIETHPEVLQVNNRHY</sequence>
<protein>
    <submittedName>
        <fullName evidence="2">FIP-RBD domain-containing protein</fullName>
    </submittedName>
</protein>
<evidence type="ECO:0000313" key="1">
    <source>
        <dbReference type="Proteomes" id="UP000887580"/>
    </source>
</evidence>